<name>A0AAD3DGH1_9CHLO</name>
<evidence type="ECO:0000256" key="1">
    <source>
        <dbReference type="ARBA" id="ARBA00010199"/>
    </source>
</evidence>
<keyword evidence="3" id="KW-0472">Membrane</keyword>
<feature type="non-terminal residue" evidence="4">
    <location>
        <position position="1"/>
    </location>
</feature>
<keyword evidence="5" id="KW-1185">Reference proteome</keyword>
<dbReference type="InterPro" id="IPR002528">
    <property type="entry name" value="MATE_fam"/>
</dbReference>
<accession>A0AAD3DGH1</accession>
<organism evidence="4 5">
    <name type="scientific">Astrephomene gubernaculifera</name>
    <dbReference type="NCBI Taxonomy" id="47775"/>
    <lineage>
        <taxon>Eukaryota</taxon>
        <taxon>Viridiplantae</taxon>
        <taxon>Chlorophyta</taxon>
        <taxon>core chlorophytes</taxon>
        <taxon>Chlorophyceae</taxon>
        <taxon>CS clade</taxon>
        <taxon>Chlamydomonadales</taxon>
        <taxon>Astrephomenaceae</taxon>
        <taxon>Astrephomene</taxon>
    </lineage>
</organism>
<comment type="similarity">
    <text evidence="1">Belongs to the multi antimicrobial extrusion (MATE) (TC 2.A.66.1) family.</text>
</comment>
<evidence type="ECO:0000313" key="5">
    <source>
        <dbReference type="Proteomes" id="UP001054857"/>
    </source>
</evidence>
<dbReference type="AlphaFoldDB" id="A0AAD3DGH1"/>
<keyword evidence="3" id="KW-0812">Transmembrane</keyword>
<evidence type="ECO:0000256" key="2">
    <source>
        <dbReference type="SAM" id="MobiDB-lite"/>
    </source>
</evidence>
<dbReference type="Proteomes" id="UP001054857">
    <property type="component" value="Unassembled WGS sequence"/>
</dbReference>
<gene>
    <name evidence="4" type="ORF">Agub_g1299</name>
</gene>
<dbReference type="PANTHER" id="PTHR11206">
    <property type="entry name" value="MULTIDRUG RESISTANCE PROTEIN"/>
    <property type="match status" value="1"/>
</dbReference>
<dbReference type="GO" id="GO:0042910">
    <property type="term" value="F:xenobiotic transmembrane transporter activity"/>
    <property type="evidence" value="ECO:0007669"/>
    <property type="project" value="InterPro"/>
</dbReference>
<feature type="region of interest" description="Disordered" evidence="2">
    <location>
        <begin position="46"/>
        <end position="148"/>
    </location>
</feature>
<protein>
    <submittedName>
        <fullName evidence="4">Uncharacterized protein</fullName>
    </submittedName>
</protein>
<proteinExistence type="inferred from homology"/>
<comment type="caution">
    <text evidence="4">The sequence shown here is derived from an EMBL/GenBank/DDBJ whole genome shotgun (WGS) entry which is preliminary data.</text>
</comment>
<dbReference type="GO" id="GO:0015297">
    <property type="term" value="F:antiporter activity"/>
    <property type="evidence" value="ECO:0007669"/>
    <property type="project" value="InterPro"/>
</dbReference>
<dbReference type="Pfam" id="PF01554">
    <property type="entry name" value="MatE"/>
    <property type="match status" value="1"/>
</dbReference>
<evidence type="ECO:0000256" key="3">
    <source>
        <dbReference type="SAM" id="Phobius"/>
    </source>
</evidence>
<sequence>AGPAVYWGCMFGLDLGLVGAAHAYGLLKAANAVLLLGYLGWRAVRSRDSSSDTNDSSSDTNDSGSDNDSDSDSGSSASVRSSSDNGTHGQHTEHQQRQQPADVGSTSCSSAVEGRSRSRRRAGGGDPAEGSACSGAGSGAGASGGGTAARPNAHVEMLTSPLSVAASAHEYMSYEGALGNGNRNGNDRRGGGPAAAGSSAGAATTSSGAAAAAAYDAASGIGGRSRKRVDARAAPAAASALATAAAGATGTAATAVAAGINGRQGLYCRIRTVVSAIRTEAAEVLEPRACWEYVKFGFPAAAMSCLEWWAYEALVIMAGWLPDSEVSLGCLGICQTVGGWAYMLPQALATATAARVASALGAGDAEGAKRNF</sequence>
<feature type="non-terminal residue" evidence="4">
    <location>
        <position position="372"/>
    </location>
</feature>
<feature type="transmembrane region" description="Helical" evidence="3">
    <location>
        <begin position="20"/>
        <end position="41"/>
    </location>
</feature>
<dbReference type="EMBL" id="BMAR01000001">
    <property type="protein sequence ID" value="GFR40824.1"/>
    <property type="molecule type" value="Genomic_DNA"/>
</dbReference>
<keyword evidence="3" id="KW-1133">Transmembrane helix</keyword>
<reference evidence="4 5" key="1">
    <citation type="journal article" date="2021" name="Sci. Rep.">
        <title>Genome sequencing of the multicellular alga Astrephomene provides insights into convergent evolution of germ-soma differentiation.</title>
        <authorList>
            <person name="Yamashita S."/>
            <person name="Yamamoto K."/>
            <person name="Matsuzaki R."/>
            <person name="Suzuki S."/>
            <person name="Yamaguchi H."/>
            <person name="Hirooka S."/>
            <person name="Minakuchi Y."/>
            <person name="Miyagishima S."/>
            <person name="Kawachi M."/>
            <person name="Toyoda A."/>
            <person name="Nozaki H."/>
        </authorList>
    </citation>
    <scope>NUCLEOTIDE SEQUENCE [LARGE SCALE GENOMIC DNA]</scope>
    <source>
        <strain evidence="4 5">NIES-4017</strain>
    </source>
</reference>
<feature type="compositionally biased region" description="Low complexity" evidence="2">
    <location>
        <begin position="51"/>
        <end position="64"/>
    </location>
</feature>
<feature type="compositionally biased region" description="Low complexity" evidence="2">
    <location>
        <begin position="72"/>
        <end position="85"/>
    </location>
</feature>
<evidence type="ECO:0000313" key="4">
    <source>
        <dbReference type="EMBL" id="GFR40824.1"/>
    </source>
</evidence>
<dbReference type="GO" id="GO:0016020">
    <property type="term" value="C:membrane"/>
    <property type="evidence" value="ECO:0007669"/>
    <property type="project" value="InterPro"/>
</dbReference>
<feature type="region of interest" description="Disordered" evidence="2">
    <location>
        <begin position="179"/>
        <end position="202"/>
    </location>
</feature>
<feature type="compositionally biased region" description="Gly residues" evidence="2">
    <location>
        <begin position="136"/>
        <end position="147"/>
    </location>
</feature>